<proteinExistence type="predicted"/>
<dbReference type="InterPro" id="IPR010057">
    <property type="entry name" value="Transcription_activator_Rgg_C"/>
</dbReference>
<comment type="caution">
    <text evidence="2">The sequence shown here is derived from an EMBL/GenBank/DDBJ whole genome shotgun (WGS) entry which is preliminary data.</text>
</comment>
<dbReference type="SMART" id="SM00530">
    <property type="entry name" value="HTH_XRE"/>
    <property type="match status" value="1"/>
</dbReference>
<evidence type="ECO:0000313" key="3">
    <source>
        <dbReference type="Proteomes" id="UP000306420"/>
    </source>
</evidence>
<organism evidence="2 3">
    <name type="scientific">Ruoffia tabacinasalis</name>
    <dbReference type="NCBI Taxonomy" id="87458"/>
    <lineage>
        <taxon>Bacteria</taxon>
        <taxon>Bacillati</taxon>
        <taxon>Bacillota</taxon>
        <taxon>Bacilli</taxon>
        <taxon>Lactobacillales</taxon>
        <taxon>Aerococcaceae</taxon>
        <taxon>Ruoffia</taxon>
    </lineage>
</organism>
<sequence>MDSIGHRLKVIRLSKKMTQQDLVTENITKGFISLVENGKSNLSVDKFREISYQLNLSSKEIGYLIINNQMLDQKQLLSKLSTAILHDDLYLLNLLYKQETDYFSKSGNIRHKHNIDFIILHIYKIKKIQNTEPLDRILNYLDSVEEWMTYELNLIINLLPFLTEQVYPHWLTKVEHHISNNMESNKLRQTFSKIYMNQIWMILREGQSDNLPTVKIYIHETEKLIQDTQLYYDKNKLSFLKGLYTISQGQYQSGLRVSEKAIELMYHFNDEHTARAHSKSLDEFVNIIKEKHHINTFDLM</sequence>
<dbReference type="NCBIfam" id="TIGR01716">
    <property type="entry name" value="RGG_Cterm"/>
    <property type="match status" value="1"/>
</dbReference>
<dbReference type="EMBL" id="VBSP01000052">
    <property type="protein sequence ID" value="TLQ39670.1"/>
    <property type="molecule type" value="Genomic_DNA"/>
</dbReference>
<dbReference type="SUPFAM" id="SSF47413">
    <property type="entry name" value="lambda repressor-like DNA-binding domains"/>
    <property type="match status" value="1"/>
</dbReference>
<dbReference type="GO" id="GO:0003677">
    <property type="term" value="F:DNA binding"/>
    <property type="evidence" value="ECO:0007669"/>
    <property type="project" value="InterPro"/>
</dbReference>
<dbReference type="PANTHER" id="PTHR37038">
    <property type="entry name" value="TRANSCRIPTIONAL REGULATOR-RELATED"/>
    <property type="match status" value="1"/>
</dbReference>
<dbReference type="CDD" id="cd00093">
    <property type="entry name" value="HTH_XRE"/>
    <property type="match status" value="1"/>
</dbReference>
<dbReference type="InterPro" id="IPR001387">
    <property type="entry name" value="Cro/C1-type_HTH"/>
</dbReference>
<dbReference type="InterPro" id="IPR010982">
    <property type="entry name" value="Lambda_DNA-bd_dom_sf"/>
</dbReference>
<protein>
    <recommendedName>
        <fullName evidence="1">HTH cro/C1-type domain-containing protein</fullName>
    </recommendedName>
</protein>
<dbReference type="OrthoDB" id="2310942at2"/>
<feature type="domain" description="HTH cro/C1-type" evidence="1">
    <location>
        <begin position="8"/>
        <end position="61"/>
    </location>
</feature>
<dbReference type="InterPro" id="IPR053163">
    <property type="entry name" value="HTH-type_regulator_Rgg"/>
</dbReference>
<dbReference type="Proteomes" id="UP000306420">
    <property type="component" value="Unassembled WGS sequence"/>
</dbReference>
<name>A0A5R9DXI4_9LACT</name>
<evidence type="ECO:0000313" key="2">
    <source>
        <dbReference type="EMBL" id="TLQ39670.1"/>
    </source>
</evidence>
<dbReference type="RefSeq" id="WP_138405345.1">
    <property type="nucleotide sequence ID" value="NZ_VBSP01000052.1"/>
</dbReference>
<accession>A0A5R9DXI4</accession>
<dbReference type="AlphaFoldDB" id="A0A5R9DXI4"/>
<gene>
    <name evidence="2" type="ORF">FEZ33_10525</name>
</gene>
<dbReference type="Gene3D" id="1.10.260.40">
    <property type="entry name" value="lambda repressor-like DNA-binding domains"/>
    <property type="match status" value="1"/>
</dbReference>
<dbReference type="Pfam" id="PF21259">
    <property type="entry name" value="Rgg_C"/>
    <property type="match status" value="1"/>
</dbReference>
<evidence type="ECO:0000259" key="1">
    <source>
        <dbReference type="PROSITE" id="PS50943"/>
    </source>
</evidence>
<dbReference type="PROSITE" id="PS50943">
    <property type="entry name" value="HTH_CROC1"/>
    <property type="match status" value="1"/>
</dbReference>
<reference evidence="2 3" key="1">
    <citation type="submission" date="2019-05" db="EMBL/GenBank/DDBJ databases">
        <title>The metagenome of a microbial culture collection derived from dairy environment covers the genomic content of the human microbiome.</title>
        <authorList>
            <person name="Roder T."/>
            <person name="Wuthrich D."/>
            <person name="Sattari Z."/>
            <person name="Von Ah U."/>
            <person name="Bar C."/>
            <person name="Ronchi F."/>
            <person name="Macpherson A.J."/>
            <person name="Ganal-Vonarburg S.C."/>
            <person name="Bruggmann R."/>
            <person name="Vergeres G."/>
        </authorList>
    </citation>
    <scope>NUCLEOTIDE SEQUENCE [LARGE SCALE GENOMIC DNA]</scope>
    <source>
        <strain evidence="2 3">FAM 24227</strain>
    </source>
</reference>